<dbReference type="InterPro" id="IPR003313">
    <property type="entry name" value="AraC-bd"/>
</dbReference>
<dbReference type="InterPro" id="IPR009057">
    <property type="entry name" value="Homeodomain-like_sf"/>
</dbReference>
<dbReference type="GO" id="GO:0043565">
    <property type="term" value="F:sequence-specific DNA binding"/>
    <property type="evidence" value="ECO:0007669"/>
    <property type="project" value="InterPro"/>
</dbReference>
<dbReference type="PANTHER" id="PTHR43280">
    <property type="entry name" value="ARAC-FAMILY TRANSCRIPTIONAL REGULATOR"/>
    <property type="match status" value="1"/>
</dbReference>
<evidence type="ECO:0000259" key="4">
    <source>
        <dbReference type="PROSITE" id="PS01124"/>
    </source>
</evidence>
<dbReference type="PROSITE" id="PS01124">
    <property type="entry name" value="HTH_ARAC_FAMILY_2"/>
    <property type="match status" value="1"/>
</dbReference>
<dbReference type="GO" id="GO:0003700">
    <property type="term" value="F:DNA-binding transcription factor activity"/>
    <property type="evidence" value="ECO:0007669"/>
    <property type="project" value="InterPro"/>
</dbReference>
<evidence type="ECO:0000256" key="2">
    <source>
        <dbReference type="ARBA" id="ARBA00023125"/>
    </source>
</evidence>
<dbReference type="PANTHER" id="PTHR43280:SF2">
    <property type="entry name" value="HTH-TYPE TRANSCRIPTIONAL REGULATOR EXSA"/>
    <property type="match status" value="1"/>
</dbReference>
<dbReference type="Pfam" id="PF02311">
    <property type="entry name" value="AraC_binding"/>
    <property type="match status" value="1"/>
</dbReference>
<dbReference type="InterPro" id="IPR018060">
    <property type="entry name" value="HTH_AraC"/>
</dbReference>
<keyword evidence="1" id="KW-0805">Transcription regulation</keyword>
<dbReference type="SMART" id="SM00342">
    <property type="entry name" value="HTH_ARAC"/>
    <property type="match status" value="1"/>
</dbReference>
<dbReference type="SUPFAM" id="SSF51182">
    <property type="entry name" value="RmlC-like cupins"/>
    <property type="match status" value="1"/>
</dbReference>
<dbReference type="Proteomes" id="UP000018362">
    <property type="component" value="Unassembled WGS sequence"/>
</dbReference>
<dbReference type="SUPFAM" id="SSF46689">
    <property type="entry name" value="Homeodomain-like"/>
    <property type="match status" value="2"/>
</dbReference>
<dbReference type="InterPro" id="IPR011051">
    <property type="entry name" value="RmlC_Cupin_sf"/>
</dbReference>
<evidence type="ECO:0000313" key="6">
    <source>
        <dbReference type="Proteomes" id="UP000018362"/>
    </source>
</evidence>
<evidence type="ECO:0000256" key="3">
    <source>
        <dbReference type="ARBA" id="ARBA00023163"/>
    </source>
</evidence>
<dbReference type="InterPro" id="IPR014710">
    <property type="entry name" value="RmlC-like_jellyroll"/>
</dbReference>
<dbReference type="EMBL" id="CBCJ010000096">
    <property type="protein sequence ID" value="CDA70846.1"/>
    <property type="molecule type" value="Genomic_DNA"/>
</dbReference>
<gene>
    <name evidence="5" type="ORF">BN509_01869</name>
</gene>
<evidence type="ECO:0000313" key="5">
    <source>
        <dbReference type="EMBL" id="CDA70846.1"/>
    </source>
</evidence>
<proteinExistence type="predicted"/>
<accession>R6CH33</accession>
<organism evidence="5 6">
    <name type="scientific">Phocaeicola coprocola CAG:162</name>
    <dbReference type="NCBI Taxonomy" id="1263040"/>
    <lineage>
        <taxon>Bacteria</taxon>
        <taxon>Pseudomonadati</taxon>
        <taxon>Bacteroidota</taxon>
        <taxon>Bacteroidia</taxon>
        <taxon>Bacteroidales</taxon>
        <taxon>Bacteroidaceae</taxon>
        <taxon>Phocaeicola</taxon>
    </lineage>
</organism>
<keyword evidence="2" id="KW-0238">DNA-binding</keyword>
<evidence type="ECO:0000256" key="1">
    <source>
        <dbReference type="ARBA" id="ARBA00023015"/>
    </source>
</evidence>
<comment type="caution">
    <text evidence="5">The sequence shown here is derived from an EMBL/GenBank/DDBJ whole genome shotgun (WGS) entry which is preliminary data.</text>
</comment>
<dbReference type="AlphaFoldDB" id="R6CH33"/>
<keyword evidence="3" id="KW-0804">Transcription</keyword>
<dbReference type="Pfam" id="PF12833">
    <property type="entry name" value="HTH_18"/>
    <property type="match status" value="1"/>
</dbReference>
<feature type="domain" description="HTH araC/xylS-type" evidence="4">
    <location>
        <begin position="187"/>
        <end position="285"/>
    </location>
</feature>
<dbReference type="Gene3D" id="2.60.120.10">
    <property type="entry name" value="Jelly Rolls"/>
    <property type="match status" value="1"/>
</dbReference>
<dbReference type="Gene3D" id="1.10.10.60">
    <property type="entry name" value="Homeodomain-like"/>
    <property type="match status" value="2"/>
</dbReference>
<dbReference type="RefSeq" id="WP_022126081.1">
    <property type="nucleotide sequence ID" value="NZ_FR880991.1"/>
</dbReference>
<protein>
    <recommendedName>
        <fullName evidence="4">HTH araC/xylS-type domain-containing protein</fullName>
    </recommendedName>
</protein>
<reference evidence="5" key="1">
    <citation type="submission" date="2012-11" db="EMBL/GenBank/DDBJ databases">
        <title>Dependencies among metagenomic species, viruses, plasmids and units of genetic variation.</title>
        <authorList>
            <person name="Nielsen H.B."/>
            <person name="Almeida M."/>
            <person name="Juncker A.S."/>
            <person name="Rasmussen S."/>
            <person name="Li J."/>
            <person name="Sunagawa S."/>
            <person name="Plichta D."/>
            <person name="Gautier L."/>
            <person name="Le Chatelier E."/>
            <person name="Peletier E."/>
            <person name="Bonde I."/>
            <person name="Nielsen T."/>
            <person name="Manichanh C."/>
            <person name="Arumugam M."/>
            <person name="Batto J."/>
            <person name="Santos M.B.Q.D."/>
            <person name="Blom N."/>
            <person name="Borruel N."/>
            <person name="Burgdorf K.S."/>
            <person name="Boumezbeur F."/>
            <person name="Casellas F."/>
            <person name="Dore J."/>
            <person name="Guarner F."/>
            <person name="Hansen T."/>
            <person name="Hildebrand F."/>
            <person name="Kaas R.S."/>
            <person name="Kennedy S."/>
            <person name="Kristiansen K."/>
            <person name="Kultima J.R."/>
            <person name="Leonard P."/>
            <person name="Levenez F."/>
            <person name="Lund O."/>
            <person name="Moumen B."/>
            <person name="Le Paslier D."/>
            <person name="Pons N."/>
            <person name="Pedersen O."/>
            <person name="Prifti E."/>
            <person name="Qin J."/>
            <person name="Raes J."/>
            <person name="Tap J."/>
            <person name="Tims S."/>
            <person name="Ussery D.W."/>
            <person name="Yamada T."/>
            <person name="MetaHit consortium"/>
            <person name="Renault P."/>
            <person name="Sicheritz-Ponten T."/>
            <person name="Bork P."/>
            <person name="Wang J."/>
            <person name="Brunak S."/>
            <person name="Ehrlich S.D."/>
        </authorList>
    </citation>
    <scope>NUCLEOTIDE SEQUENCE [LARGE SCALE GENOMIC DNA]</scope>
</reference>
<sequence length="292" mass="33921">MKTSILYRKILYSADESFSYNRHIPFTLPLHYHDDYELIYIASGSGKEYIRDGLSEYKAGDLMLIGKNIPHFHLSDAFYNTNKASELCDILYFPLSIFPADMNNTKEFFEVNRLLKESCYGVKFLSSPLVKEVCTVMRDIGRYRGVKRVILLYEILDMLSKCNERRVVSSSDFLLTACNNSVHDPINRIYTYLKSNFRESINLKSIASYVGQNPSSLCRFFKQHTGKTLFTVLNEIRIAYACSLLLYSDLNNSQIAYEAGYNNLSYFNKTFKLILHQTPTEYRNNLKLHHDI</sequence>
<name>R6CH33_9BACT</name>